<evidence type="ECO:0000313" key="3">
    <source>
        <dbReference type="Proteomes" id="UP000290809"/>
    </source>
</evidence>
<feature type="compositionally biased region" description="Acidic residues" evidence="1">
    <location>
        <begin position="1"/>
        <end position="10"/>
    </location>
</feature>
<feature type="non-terminal residue" evidence="2">
    <location>
        <position position="95"/>
    </location>
</feature>
<dbReference type="STRING" id="6184.A0A430Q1B1"/>
<proteinExistence type="predicted"/>
<dbReference type="AlphaFoldDB" id="A0A430Q1B1"/>
<name>A0A430Q1B1_SCHBO</name>
<evidence type="ECO:0000256" key="1">
    <source>
        <dbReference type="SAM" id="MobiDB-lite"/>
    </source>
</evidence>
<sequence length="95" mass="10951">MVEENEELDQSMEYKFNDELTDPSLSQKSGQTIRLNKYGRAKERWSLLRTHVGKVGRQKVEDSDSISAFGFYRSIESQPEQQPWGKKAIPMVGDL</sequence>
<feature type="compositionally biased region" description="Polar residues" evidence="1">
    <location>
        <begin position="23"/>
        <end position="32"/>
    </location>
</feature>
<dbReference type="Proteomes" id="UP000290809">
    <property type="component" value="Unassembled WGS sequence"/>
</dbReference>
<protein>
    <submittedName>
        <fullName evidence="2">Uncharacterized protein</fullName>
    </submittedName>
</protein>
<dbReference type="EMBL" id="QMKO01003366">
    <property type="protein sequence ID" value="RTG81445.1"/>
    <property type="molecule type" value="Genomic_DNA"/>
</dbReference>
<reference evidence="2 3" key="1">
    <citation type="journal article" date="2019" name="PLoS Pathog.">
        <title>Genome sequence of the bovine parasite Schistosoma bovis Tanzania.</title>
        <authorList>
            <person name="Oey H."/>
            <person name="Zakrzewski M."/>
            <person name="Gobert G."/>
            <person name="Gravermann K."/>
            <person name="Stoye J."/>
            <person name="Jones M."/>
            <person name="Mcmanus D."/>
            <person name="Krause L."/>
        </authorList>
    </citation>
    <scope>NUCLEOTIDE SEQUENCE [LARGE SCALE GENOMIC DNA]</scope>
    <source>
        <strain evidence="2 3">TAN1997</strain>
    </source>
</reference>
<comment type="caution">
    <text evidence="2">The sequence shown here is derived from an EMBL/GenBank/DDBJ whole genome shotgun (WGS) entry which is preliminary data.</text>
</comment>
<organism evidence="2 3">
    <name type="scientific">Schistosoma bovis</name>
    <name type="common">Blood fluke</name>
    <dbReference type="NCBI Taxonomy" id="6184"/>
    <lineage>
        <taxon>Eukaryota</taxon>
        <taxon>Metazoa</taxon>
        <taxon>Spiralia</taxon>
        <taxon>Lophotrochozoa</taxon>
        <taxon>Platyhelminthes</taxon>
        <taxon>Trematoda</taxon>
        <taxon>Digenea</taxon>
        <taxon>Strigeidida</taxon>
        <taxon>Schistosomatoidea</taxon>
        <taxon>Schistosomatidae</taxon>
        <taxon>Schistosoma</taxon>
    </lineage>
</organism>
<gene>
    <name evidence="2" type="ORF">DC041_0001408</name>
</gene>
<accession>A0A430Q1B1</accession>
<evidence type="ECO:0000313" key="2">
    <source>
        <dbReference type="EMBL" id="RTG81445.1"/>
    </source>
</evidence>
<keyword evidence="3" id="KW-1185">Reference proteome</keyword>
<feature type="region of interest" description="Disordered" evidence="1">
    <location>
        <begin position="1"/>
        <end position="32"/>
    </location>
</feature>